<reference evidence="2 3" key="1">
    <citation type="submission" date="2015-09" db="EMBL/GenBank/DDBJ databases">
        <title>Draft genome sequence of Kouleothrix aurantiaca JCM 19913.</title>
        <authorList>
            <person name="Hemp J."/>
        </authorList>
    </citation>
    <scope>NUCLEOTIDE SEQUENCE [LARGE SCALE GENOMIC DNA]</scope>
    <source>
        <strain evidence="2 3">COM-B</strain>
    </source>
</reference>
<sequence>ANLLDQAIDQTNVPFRRFARSQFEAFQQSALARYGIAGLQVESIAPREHGFVLAHISVGGHSAADWPFREVDGRWVISEPTVAQLGAPLTLASDHFTFDTYPWANDVNDALMRMMEQARSNVLARLGHAPEQKAQVFINPIYGLHPFESSFALAYYRPITDTDTITIYAPHSFAFGYYDANAGWEGELENVLTHEYTHLVQHRSFPDASNVSSWMQEGLAEFVAGNTHPNDLRAAVRAGAIIPIIDTASPAFKQDLEHLSALRQDRALAYGFAYSLVAFIVEKHGGLDGFWALARAYQNSQSLEKAVRGAFGTSYAQFDQEWRAWLEQKYG</sequence>
<dbReference type="PATRIC" id="fig|186479.3.peg.10860"/>
<evidence type="ECO:0000313" key="2">
    <source>
        <dbReference type="EMBL" id="KPV51394.1"/>
    </source>
</evidence>
<dbReference type="Proteomes" id="UP000050509">
    <property type="component" value="Unassembled WGS sequence"/>
</dbReference>
<evidence type="ECO:0000259" key="1">
    <source>
        <dbReference type="Pfam" id="PF13485"/>
    </source>
</evidence>
<feature type="non-terminal residue" evidence="2">
    <location>
        <position position="1"/>
    </location>
</feature>
<name>A0A0P9DMT2_9CHLR</name>
<comment type="caution">
    <text evidence="2">The sequence shown here is derived from an EMBL/GenBank/DDBJ whole genome shotgun (WGS) entry which is preliminary data.</text>
</comment>
<feature type="domain" description="Peptidase MA-like" evidence="1">
    <location>
        <begin position="190"/>
        <end position="327"/>
    </location>
</feature>
<dbReference type="InterPro" id="IPR039568">
    <property type="entry name" value="Peptidase_MA-like_dom"/>
</dbReference>
<evidence type="ECO:0000313" key="3">
    <source>
        <dbReference type="Proteomes" id="UP000050509"/>
    </source>
</evidence>
<gene>
    <name evidence="2" type="ORF">SE17_21435</name>
</gene>
<dbReference type="Pfam" id="PF13485">
    <property type="entry name" value="Peptidase_MA_2"/>
    <property type="match status" value="1"/>
</dbReference>
<organism evidence="2 3">
    <name type="scientific">Kouleothrix aurantiaca</name>
    <dbReference type="NCBI Taxonomy" id="186479"/>
    <lineage>
        <taxon>Bacteria</taxon>
        <taxon>Bacillati</taxon>
        <taxon>Chloroflexota</taxon>
        <taxon>Chloroflexia</taxon>
        <taxon>Chloroflexales</taxon>
        <taxon>Roseiflexineae</taxon>
        <taxon>Roseiflexaceae</taxon>
        <taxon>Kouleothrix</taxon>
    </lineage>
</organism>
<dbReference type="AlphaFoldDB" id="A0A0P9DMT2"/>
<dbReference type="EMBL" id="LJCR01000932">
    <property type="protein sequence ID" value="KPV51394.1"/>
    <property type="molecule type" value="Genomic_DNA"/>
</dbReference>
<protein>
    <recommendedName>
        <fullName evidence="1">Peptidase MA-like domain-containing protein</fullName>
    </recommendedName>
</protein>
<keyword evidence="3" id="KW-1185">Reference proteome</keyword>
<proteinExistence type="predicted"/>
<accession>A0A0P9DMT2</accession>